<name>A0AAE1YIY6_9LAMI</name>
<dbReference type="Proteomes" id="UP001293254">
    <property type="component" value="Unassembled WGS sequence"/>
</dbReference>
<evidence type="ECO:0000313" key="2">
    <source>
        <dbReference type="Proteomes" id="UP001293254"/>
    </source>
</evidence>
<comment type="caution">
    <text evidence="1">The sequence shown here is derived from an EMBL/GenBank/DDBJ whole genome shotgun (WGS) entry which is preliminary data.</text>
</comment>
<reference evidence="1" key="2">
    <citation type="journal article" date="2024" name="Plant">
        <title>Genomic evolution and insights into agronomic trait innovations of Sesamum species.</title>
        <authorList>
            <person name="Miao H."/>
            <person name="Wang L."/>
            <person name="Qu L."/>
            <person name="Liu H."/>
            <person name="Sun Y."/>
            <person name="Le M."/>
            <person name="Wang Q."/>
            <person name="Wei S."/>
            <person name="Zheng Y."/>
            <person name="Lin W."/>
            <person name="Duan Y."/>
            <person name="Cao H."/>
            <person name="Xiong S."/>
            <person name="Wang X."/>
            <person name="Wei L."/>
            <person name="Li C."/>
            <person name="Ma Q."/>
            <person name="Ju M."/>
            <person name="Zhao R."/>
            <person name="Li G."/>
            <person name="Mu C."/>
            <person name="Tian Q."/>
            <person name="Mei H."/>
            <person name="Zhang T."/>
            <person name="Gao T."/>
            <person name="Zhang H."/>
        </authorList>
    </citation>
    <scope>NUCLEOTIDE SEQUENCE</scope>
    <source>
        <strain evidence="1">3651</strain>
    </source>
</reference>
<gene>
    <name evidence="1" type="ORF">Salat_0856400</name>
</gene>
<accession>A0AAE1YIY6</accession>
<reference evidence="1" key="1">
    <citation type="submission" date="2020-06" db="EMBL/GenBank/DDBJ databases">
        <authorList>
            <person name="Li T."/>
            <person name="Hu X."/>
            <person name="Zhang T."/>
            <person name="Song X."/>
            <person name="Zhang H."/>
            <person name="Dai N."/>
            <person name="Sheng W."/>
            <person name="Hou X."/>
            <person name="Wei L."/>
        </authorList>
    </citation>
    <scope>NUCLEOTIDE SEQUENCE</scope>
    <source>
        <strain evidence="1">3651</strain>
        <tissue evidence="1">Leaf</tissue>
    </source>
</reference>
<keyword evidence="2" id="KW-1185">Reference proteome</keyword>
<evidence type="ECO:0000313" key="1">
    <source>
        <dbReference type="EMBL" id="KAK4430944.1"/>
    </source>
</evidence>
<dbReference type="AlphaFoldDB" id="A0AAE1YIY6"/>
<protein>
    <submittedName>
        <fullName evidence="1">Uncharacterized protein</fullName>
    </submittedName>
</protein>
<dbReference type="EMBL" id="JACGWO010000003">
    <property type="protein sequence ID" value="KAK4430944.1"/>
    <property type="molecule type" value="Genomic_DNA"/>
</dbReference>
<organism evidence="1 2">
    <name type="scientific">Sesamum alatum</name>
    <dbReference type="NCBI Taxonomy" id="300844"/>
    <lineage>
        <taxon>Eukaryota</taxon>
        <taxon>Viridiplantae</taxon>
        <taxon>Streptophyta</taxon>
        <taxon>Embryophyta</taxon>
        <taxon>Tracheophyta</taxon>
        <taxon>Spermatophyta</taxon>
        <taxon>Magnoliopsida</taxon>
        <taxon>eudicotyledons</taxon>
        <taxon>Gunneridae</taxon>
        <taxon>Pentapetalae</taxon>
        <taxon>asterids</taxon>
        <taxon>lamiids</taxon>
        <taxon>Lamiales</taxon>
        <taxon>Pedaliaceae</taxon>
        <taxon>Sesamum</taxon>
    </lineage>
</organism>
<sequence>MLREGYLRRVILGLEKLGGVENGARFYGSMGSKRGQGVWSTVMNSPNTAASRLCCPRFEEGLARGRRDESWSGNRQCRTNSPTRLEMASKIGAAAALIHVS</sequence>
<proteinExistence type="predicted"/>